<dbReference type="InterPro" id="IPR036847">
    <property type="entry name" value="RimP_C_sf"/>
</dbReference>
<dbReference type="SUPFAM" id="SSF74942">
    <property type="entry name" value="YhbC-like, C-terminal domain"/>
    <property type="match status" value="1"/>
</dbReference>
<dbReference type="GO" id="GO:0006412">
    <property type="term" value="P:translation"/>
    <property type="evidence" value="ECO:0007669"/>
    <property type="project" value="TreeGrafter"/>
</dbReference>
<dbReference type="Proteomes" id="UP000505210">
    <property type="component" value="Chromosome"/>
</dbReference>
<name>A0A6M8BHU8_9CYAN</name>
<reference evidence="6 7" key="1">
    <citation type="submission" date="2020-05" db="EMBL/GenBank/DDBJ databases">
        <title>Complete genome sequence of of a novel Thermoleptolyngbya strain isolated from hot springs of Ganzi, Sichuan China.</title>
        <authorList>
            <person name="Tang J."/>
            <person name="Daroch M."/>
            <person name="Li L."/>
            <person name="Waleron K."/>
            <person name="Waleron M."/>
            <person name="Waleron M."/>
        </authorList>
    </citation>
    <scope>NUCLEOTIDE SEQUENCE [LARGE SCALE GENOMIC DNA]</scope>
    <source>
        <strain evidence="6 7">PKUAC-SCTA183</strain>
    </source>
</reference>
<dbReference type="KEGG" id="theu:HPC62_17515"/>
<organism evidence="6 7">
    <name type="scientific">Thermoleptolyngbya sichuanensis A183</name>
    <dbReference type="NCBI Taxonomy" id="2737172"/>
    <lineage>
        <taxon>Bacteria</taxon>
        <taxon>Bacillati</taxon>
        <taxon>Cyanobacteriota</taxon>
        <taxon>Cyanophyceae</taxon>
        <taxon>Oculatellales</taxon>
        <taxon>Oculatellaceae</taxon>
        <taxon>Thermoleptolyngbya</taxon>
        <taxon>Thermoleptolyngbya sichuanensis</taxon>
    </lineage>
</organism>
<dbReference type="NCBIfam" id="NF000935">
    <property type="entry name" value="PRK00092.3-3"/>
    <property type="match status" value="1"/>
</dbReference>
<dbReference type="SUPFAM" id="SSF75420">
    <property type="entry name" value="YhbC-like, N-terminal domain"/>
    <property type="match status" value="1"/>
</dbReference>
<evidence type="ECO:0000259" key="4">
    <source>
        <dbReference type="Pfam" id="PF02576"/>
    </source>
</evidence>
<sequence>MAHPLIPDILALASPVAEPLGLEVVGAVFHTNQNPPVLRIDIRNLEQDTGLEDCERMSHALEVALDEANLIPDAYVLEVSSPGISRSLTTDREFISFKGFAVIVSTSAPYEGRTTWNGQLIKRDDDAIHLSQKGRAIAIPRDLVSKVQLDEKRG</sequence>
<comment type="subcellular location">
    <subcellularLocation>
        <location evidence="3">Cytoplasm</location>
    </subcellularLocation>
</comment>
<keyword evidence="7" id="KW-1185">Reference proteome</keyword>
<dbReference type="HAMAP" id="MF_01077">
    <property type="entry name" value="RimP"/>
    <property type="match status" value="1"/>
</dbReference>
<dbReference type="PANTHER" id="PTHR33867:SF1">
    <property type="entry name" value="RIBOSOME MATURATION FACTOR RIMP"/>
    <property type="match status" value="1"/>
</dbReference>
<keyword evidence="2 3" id="KW-0690">Ribosome biogenesis</keyword>
<feature type="domain" description="Ribosome maturation factor RimP C-terminal" evidence="5">
    <location>
        <begin position="88"/>
        <end position="149"/>
    </location>
</feature>
<gene>
    <name evidence="3 6" type="primary">rimP</name>
    <name evidence="6" type="ORF">HPC62_17515</name>
</gene>
<dbReference type="CDD" id="cd01734">
    <property type="entry name" value="YlxS_C"/>
    <property type="match status" value="1"/>
</dbReference>
<dbReference type="GO" id="GO:0000028">
    <property type="term" value="P:ribosomal small subunit assembly"/>
    <property type="evidence" value="ECO:0007669"/>
    <property type="project" value="TreeGrafter"/>
</dbReference>
<dbReference type="RefSeq" id="WP_172357712.1">
    <property type="nucleotide sequence ID" value="NZ_CP053661.1"/>
</dbReference>
<evidence type="ECO:0000313" key="7">
    <source>
        <dbReference type="Proteomes" id="UP000505210"/>
    </source>
</evidence>
<dbReference type="Pfam" id="PF17384">
    <property type="entry name" value="DUF150_C"/>
    <property type="match status" value="1"/>
</dbReference>
<evidence type="ECO:0000256" key="2">
    <source>
        <dbReference type="ARBA" id="ARBA00022517"/>
    </source>
</evidence>
<dbReference type="InterPro" id="IPR028998">
    <property type="entry name" value="RimP_C"/>
</dbReference>
<dbReference type="InterPro" id="IPR003728">
    <property type="entry name" value="Ribosome_maturation_RimP"/>
</dbReference>
<dbReference type="EMBL" id="CP053661">
    <property type="protein sequence ID" value="QKD83750.1"/>
    <property type="molecule type" value="Genomic_DNA"/>
</dbReference>
<evidence type="ECO:0000313" key="6">
    <source>
        <dbReference type="EMBL" id="QKD83750.1"/>
    </source>
</evidence>
<comment type="similarity">
    <text evidence="3">Belongs to the RimP family.</text>
</comment>
<dbReference type="InterPro" id="IPR028989">
    <property type="entry name" value="RimP_N"/>
</dbReference>
<protein>
    <recommendedName>
        <fullName evidence="3">Ribosome maturation factor RimP</fullName>
    </recommendedName>
</protein>
<keyword evidence="1 3" id="KW-0963">Cytoplasm</keyword>
<proteinExistence type="inferred from homology"/>
<dbReference type="GO" id="GO:0005829">
    <property type="term" value="C:cytosol"/>
    <property type="evidence" value="ECO:0007669"/>
    <property type="project" value="TreeGrafter"/>
</dbReference>
<feature type="domain" description="Ribosome maturation factor RimP N-terminal" evidence="4">
    <location>
        <begin position="13"/>
        <end position="84"/>
    </location>
</feature>
<evidence type="ECO:0000256" key="1">
    <source>
        <dbReference type="ARBA" id="ARBA00022490"/>
    </source>
</evidence>
<dbReference type="PANTHER" id="PTHR33867">
    <property type="entry name" value="RIBOSOME MATURATION FACTOR RIMP"/>
    <property type="match status" value="1"/>
</dbReference>
<dbReference type="Pfam" id="PF02576">
    <property type="entry name" value="RimP_N"/>
    <property type="match status" value="1"/>
</dbReference>
<dbReference type="Gene3D" id="3.30.300.70">
    <property type="entry name" value="RimP-like superfamily, N-terminal"/>
    <property type="match status" value="1"/>
</dbReference>
<dbReference type="InterPro" id="IPR035956">
    <property type="entry name" value="RimP_N_sf"/>
</dbReference>
<evidence type="ECO:0000259" key="5">
    <source>
        <dbReference type="Pfam" id="PF17384"/>
    </source>
</evidence>
<comment type="function">
    <text evidence="3">Required for maturation of 30S ribosomal subunits.</text>
</comment>
<evidence type="ECO:0000256" key="3">
    <source>
        <dbReference type="HAMAP-Rule" id="MF_01077"/>
    </source>
</evidence>
<dbReference type="Gene3D" id="2.30.30.180">
    <property type="entry name" value="Ribosome maturation factor RimP, C-terminal domain"/>
    <property type="match status" value="1"/>
</dbReference>
<dbReference type="AlphaFoldDB" id="A0A6M8BHU8"/>
<accession>A0A6M8BHU8</accession>